<evidence type="ECO:0000313" key="4">
    <source>
        <dbReference type="Proteomes" id="UP001515480"/>
    </source>
</evidence>
<keyword evidence="2" id="KW-1133">Transmembrane helix</keyword>
<sequence>MSAARRGRRAHLPRRPALQRGGGVRRLGQPADALRRARRAQVEAELGALRVWRGGGLRAEALELALRLPLAHPLHLVDRPPGGGDLPLALLVGSPPLRLRRLRRLRLRFLARGGGGQPALLLLFAALAKGRVVAARARRV</sequence>
<accession>A0AB34J0L8</accession>
<comment type="caution">
    <text evidence="3">The sequence shown here is derived from an EMBL/GenBank/DDBJ whole genome shotgun (WGS) entry which is preliminary data.</text>
</comment>
<evidence type="ECO:0000256" key="1">
    <source>
        <dbReference type="SAM" id="MobiDB-lite"/>
    </source>
</evidence>
<proteinExistence type="predicted"/>
<reference evidence="3 4" key="1">
    <citation type="journal article" date="2024" name="Science">
        <title>Giant polyketide synthase enzymes in the biosynthesis of giant marine polyether toxins.</title>
        <authorList>
            <person name="Fallon T.R."/>
            <person name="Shende V.V."/>
            <person name="Wierzbicki I.H."/>
            <person name="Pendleton A.L."/>
            <person name="Watervoot N.F."/>
            <person name="Auber R.P."/>
            <person name="Gonzalez D.J."/>
            <person name="Wisecaver J.H."/>
            <person name="Moore B.S."/>
        </authorList>
    </citation>
    <scope>NUCLEOTIDE SEQUENCE [LARGE SCALE GENOMIC DNA]</scope>
    <source>
        <strain evidence="3 4">12B1</strain>
    </source>
</reference>
<feature type="compositionally biased region" description="Basic residues" evidence="1">
    <location>
        <begin position="1"/>
        <end position="14"/>
    </location>
</feature>
<feature type="transmembrane region" description="Helical" evidence="2">
    <location>
        <begin position="109"/>
        <end position="128"/>
    </location>
</feature>
<dbReference type="Proteomes" id="UP001515480">
    <property type="component" value="Unassembled WGS sequence"/>
</dbReference>
<protein>
    <submittedName>
        <fullName evidence="3">Uncharacterized protein</fullName>
    </submittedName>
</protein>
<keyword evidence="2" id="KW-0472">Membrane</keyword>
<gene>
    <name evidence="3" type="ORF">AB1Y20_004548</name>
</gene>
<dbReference type="AlphaFoldDB" id="A0AB34J0L8"/>
<evidence type="ECO:0000256" key="2">
    <source>
        <dbReference type="SAM" id="Phobius"/>
    </source>
</evidence>
<keyword evidence="4" id="KW-1185">Reference proteome</keyword>
<organism evidence="3 4">
    <name type="scientific">Prymnesium parvum</name>
    <name type="common">Toxic golden alga</name>
    <dbReference type="NCBI Taxonomy" id="97485"/>
    <lineage>
        <taxon>Eukaryota</taxon>
        <taxon>Haptista</taxon>
        <taxon>Haptophyta</taxon>
        <taxon>Prymnesiophyceae</taxon>
        <taxon>Prymnesiales</taxon>
        <taxon>Prymnesiaceae</taxon>
        <taxon>Prymnesium</taxon>
    </lineage>
</organism>
<evidence type="ECO:0000313" key="3">
    <source>
        <dbReference type="EMBL" id="KAL1508445.1"/>
    </source>
</evidence>
<dbReference type="EMBL" id="JBGBPQ010000016">
    <property type="protein sequence ID" value="KAL1508445.1"/>
    <property type="molecule type" value="Genomic_DNA"/>
</dbReference>
<name>A0AB34J0L8_PRYPA</name>
<feature type="region of interest" description="Disordered" evidence="1">
    <location>
        <begin position="1"/>
        <end position="26"/>
    </location>
</feature>
<keyword evidence="2" id="KW-0812">Transmembrane</keyword>